<gene>
    <name evidence="3" type="ORF">Alo02nite_67480</name>
</gene>
<dbReference type="EMBL" id="BOMP01000113">
    <property type="protein sequence ID" value="GIE43850.1"/>
    <property type="molecule type" value="Genomic_DNA"/>
</dbReference>
<accession>A0ABQ4ASM9</accession>
<dbReference type="InterPro" id="IPR019302">
    <property type="entry name" value="CAP12/PCTIR_TIR_dom"/>
</dbReference>
<evidence type="ECO:0000313" key="3">
    <source>
        <dbReference type="EMBL" id="GIE43850.1"/>
    </source>
</evidence>
<sequence>MGKGQRNKIKEFHGTNVAFGDENEVGSRGAAAPRNDSVRQAEDPRTVFVIHGRDLDVRNAIFDFLRALGLKPQEWEHLVRATGKGAPSLTEVVTRAVREAQAVVALLTPDDRVQLHPELREASDTTAELSTGCQARPNVFLELGMALAALPDHTIILEAGDMRRTADLAGLNYVTVSASVDWRNKVAQRLENAGCPVDRAGGDWQHPHRFADLAAHRRR</sequence>
<evidence type="ECO:0000256" key="1">
    <source>
        <dbReference type="SAM" id="MobiDB-lite"/>
    </source>
</evidence>
<keyword evidence="4" id="KW-1185">Reference proteome</keyword>
<feature type="domain" description="CD-NTase-associated protein 12/Pycsar effector protein TIR" evidence="2">
    <location>
        <begin position="47"/>
        <end position="176"/>
    </location>
</feature>
<dbReference type="Pfam" id="PF10137">
    <property type="entry name" value="CAP12-PCTIR_TIR"/>
    <property type="match status" value="1"/>
</dbReference>
<name>A0ABQ4ASM9_9ACTN</name>
<protein>
    <recommendedName>
        <fullName evidence="2">CD-NTase-associated protein 12/Pycsar effector protein TIR domain-containing protein</fullName>
    </recommendedName>
</protein>
<reference evidence="3 4" key="1">
    <citation type="submission" date="2021-01" db="EMBL/GenBank/DDBJ databases">
        <title>Whole genome shotgun sequence of Actinoplanes lobatus NBRC 12513.</title>
        <authorList>
            <person name="Komaki H."/>
            <person name="Tamura T."/>
        </authorList>
    </citation>
    <scope>NUCLEOTIDE SEQUENCE [LARGE SCALE GENOMIC DNA]</scope>
    <source>
        <strain evidence="3 4">NBRC 12513</strain>
    </source>
</reference>
<dbReference type="Proteomes" id="UP000631312">
    <property type="component" value="Unassembled WGS sequence"/>
</dbReference>
<evidence type="ECO:0000259" key="2">
    <source>
        <dbReference type="Pfam" id="PF10137"/>
    </source>
</evidence>
<organism evidence="3 4">
    <name type="scientific">Actinoplanes lobatus</name>
    <dbReference type="NCBI Taxonomy" id="113568"/>
    <lineage>
        <taxon>Bacteria</taxon>
        <taxon>Bacillati</taxon>
        <taxon>Actinomycetota</taxon>
        <taxon>Actinomycetes</taxon>
        <taxon>Micromonosporales</taxon>
        <taxon>Micromonosporaceae</taxon>
        <taxon>Actinoplanes</taxon>
    </lineage>
</organism>
<proteinExistence type="predicted"/>
<feature type="region of interest" description="Disordered" evidence="1">
    <location>
        <begin position="20"/>
        <end position="40"/>
    </location>
</feature>
<evidence type="ECO:0000313" key="4">
    <source>
        <dbReference type="Proteomes" id="UP000631312"/>
    </source>
</evidence>
<comment type="caution">
    <text evidence="3">The sequence shown here is derived from an EMBL/GenBank/DDBJ whole genome shotgun (WGS) entry which is preliminary data.</text>
</comment>